<feature type="transmembrane region" description="Helical" evidence="8">
    <location>
        <begin position="38"/>
        <end position="58"/>
    </location>
</feature>
<accession>A0A1G8B8D8</accession>
<evidence type="ECO:0000256" key="4">
    <source>
        <dbReference type="ARBA" id="ARBA00022475"/>
    </source>
</evidence>
<dbReference type="RefSeq" id="WP_092619073.1">
    <property type="nucleotide sequence ID" value="NZ_FNCV01000005.1"/>
</dbReference>
<dbReference type="GO" id="GO:0005886">
    <property type="term" value="C:plasma membrane"/>
    <property type="evidence" value="ECO:0007669"/>
    <property type="project" value="UniProtKB-SubCell"/>
</dbReference>
<keyword evidence="6 8" id="KW-1133">Transmembrane helix</keyword>
<dbReference type="PANTHER" id="PTHR30269">
    <property type="entry name" value="TRANSMEMBRANE PROTEIN YFCA"/>
    <property type="match status" value="1"/>
</dbReference>
<feature type="transmembrane region" description="Helical" evidence="8">
    <location>
        <begin position="199"/>
        <end position="217"/>
    </location>
</feature>
<keyword evidence="3" id="KW-0813">Transport</keyword>
<dbReference type="InterPro" id="IPR002781">
    <property type="entry name" value="TM_pro_TauE-like"/>
</dbReference>
<keyword evidence="5 8" id="KW-0812">Transmembrane</keyword>
<keyword evidence="10" id="KW-1185">Reference proteome</keyword>
<feature type="transmembrane region" description="Helical" evidence="8">
    <location>
        <begin position="102"/>
        <end position="123"/>
    </location>
</feature>
<evidence type="ECO:0000256" key="6">
    <source>
        <dbReference type="ARBA" id="ARBA00022989"/>
    </source>
</evidence>
<dbReference type="OrthoDB" id="9800873at2"/>
<evidence type="ECO:0000313" key="10">
    <source>
        <dbReference type="Proteomes" id="UP000217076"/>
    </source>
</evidence>
<organism evidence="9 10">
    <name type="scientific">Roseospirillum parvum</name>
    <dbReference type="NCBI Taxonomy" id="83401"/>
    <lineage>
        <taxon>Bacteria</taxon>
        <taxon>Pseudomonadati</taxon>
        <taxon>Pseudomonadota</taxon>
        <taxon>Alphaproteobacteria</taxon>
        <taxon>Rhodospirillales</taxon>
        <taxon>Rhodospirillaceae</taxon>
        <taxon>Roseospirillum</taxon>
    </lineage>
</organism>
<feature type="transmembrane region" description="Helical" evidence="8">
    <location>
        <begin position="78"/>
        <end position="96"/>
    </location>
</feature>
<evidence type="ECO:0000256" key="3">
    <source>
        <dbReference type="ARBA" id="ARBA00022448"/>
    </source>
</evidence>
<feature type="transmembrane region" description="Helical" evidence="8">
    <location>
        <begin position="135"/>
        <end position="162"/>
    </location>
</feature>
<dbReference type="STRING" id="83401.SAMN05421742_105273"/>
<comment type="similarity">
    <text evidence="2 8">Belongs to the 4-toluene sulfonate uptake permease (TSUP) (TC 2.A.102) family.</text>
</comment>
<evidence type="ECO:0000256" key="2">
    <source>
        <dbReference type="ARBA" id="ARBA00009142"/>
    </source>
</evidence>
<evidence type="ECO:0000313" key="9">
    <source>
        <dbReference type="EMBL" id="SDH29438.1"/>
    </source>
</evidence>
<protein>
    <recommendedName>
        <fullName evidence="8">Probable membrane transporter protein</fullName>
    </recommendedName>
</protein>
<reference evidence="10" key="1">
    <citation type="submission" date="2016-10" db="EMBL/GenBank/DDBJ databases">
        <authorList>
            <person name="Varghese N."/>
            <person name="Submissions S."/>
        </authorList>
    </citation>
    <scope>NUCLEOTIDE SEQUENCE [LARGE SCALE GENOMIC DNA]</scope>
    <source>
        <strain evidence="10">930I</strain>
    </source>
</reference>
<evidence type="ECO:0000256" key="7">
    <source>
        <dbReference type="ARBA" id="ARBA00023136"/>
    </source>
</evidence>
<dbReference type="EMBL" id="FNCV01000005">
    <property type="protein sequence ID" value="SDH29438.1"/>
    <property type="molecule type" value="Genomic_DNA"/>
</dbReference>
<gene>
    <name evidence="9" type="ORF">SAMN05421742_105273</name>
</gene>
<evidence type="ECO:0000256" key="5">
    <source>
        <dbReference type="ARBA" id="ARBA00022692"/>
    </source>
</evidence>
<dbReference type="PANTHER" id="PTHR30269:SF32">
    <property type="entry name" value="MEMBRANE TRANSPORTER PROTEIN-RELATED"/>
    <property type="match status" value="1"/>
</dbReference>
<comment type="subcellular location">
    <subcellularLocation>
        <location evidence="1 8">Cell membrane</location>
        <topology evidence="1 8">Multi-pass membrane protein</topology>
    </subcellularLocation>
</comment>
<evidence type="ECO:0000256" key="8">
    <source>
        <dbReference type="RuleBase" id="RU363041"/>
    </source>
</evidence>
<proteinExistence type="inferred from homology"/>
<name>A0A1G8B8D8_9PROT</name>
<dbReference type="Proteomes" id="UP000217076">
    <property type="component" value="Unassembled WGS sequence"/>
</dbReference>
<dbReference type="InterPro" id="IPR052017">
    <property type="entry name" value="TSUP"/>
</dbReference>
<evidence type="ECO:0000256" key="1">
    <source>
        <dbReference type="ARBA" id="ARBA00004651"/>
    </source>
</evidence>
<keyword evidence="4 8" id="KW-1003">Cell membrane</keyword>
<keyword evidence="7 8" id="KW-0472">Membrane</keyword>
<feature type="transmembrane region" description="Helical" evidence="8">
    <location>
        <begin position="168"/>
        <end position="192"/>
    </location>
</feature>
<dbReference type="AlphaFoldDB" id="A0A1G8B8D8"/>
<dbReference type="Pfam" id="PF01925">
    <property type="entry name" value="TauE"/>
    <property type="match status" value="1"/>
</dbReference>
<sequence length="250" mass="25468">MDLPLDPAALAGLGLVFLLAGTVKGVFGFGLPLVGVGLSALFLPADLVIALNAVPPLISNLWQARSGGHLGANLRRLWPALVVLPPATWLGAGWAADLDPDLLYGVLGVIVLAVLGLGGLAPGRTLPPRLATPGGVLAGLAGGLLGGLSTINGPPIILYLLALGLERALFVSALGLFFLVSSASIIVAYGGVGLLDLETGLLSLALTGPVLVGMVLGQRLGRRLEPRRFQGGVKLLLGLLALNMIRKALF</sequence>